<gene>
    <name evidence="1" type="ORF">S01H1_85903</name>
</gene>
<protein>
    <submittedName>
        <fullName evidence="1">Uncharacterized protein</fullName>
    </submittedName>
</protein>
<name>X0Z4B9_9ZZZZ</name>
<sequence>NRSIQSVDGLVVRGKPCKLENKDDWMAEIPLFWKIHAINEIYRQVNLKNS</sequence>
<proteinExistence type="predicted"/>
<evidence type="ECO:0000313" key="1">
    <source>
        <dbReference type="EMBL" id="GAG43396.1"/>
    </source>
</evidence>
<comment type="caution">
    <text evidence="1">The sequence shown here is derived from an EMBL/GenBank/DDBJ whole genome shotgun (WGS) entry which is preliminary data.</text>
</comment>
<feature type="non-terminal residue" evidence="1">
    <location>
        <position position="1"/>
    </location>
</feature>
<dbReference type="EMBL" id="BARS01059202">
    <property type="protein sequence ID" value="GAG43396.1"/>
    <property type="molecule type" value="Genomic_DNA"/>
</dbReference>
<organism evidence="1">
    <name type="scientific">marine sediment metagenome</name>
    <dbReference type="NCBI Taxonomy" id="412755"/>
    <lineage>
        <taxon>unclassified sequences</taxon>
        <taxon>metagenomes</taxon>
        <taxon>ecological metagenomes</taxon>
    </lineage>
</organism>
<dbReference type="AlphaFoldDB" id="X0Z4B9"/>
<accession>X0Z4B9</accession>
<reference evidence="1" key="1">
    <citation type="journal article" date="2014" name="Front. Microbiol.">
        <title>High frequency of phylogenetically diverse reductive dehalogenase-homologous genes in deep subseafloor sedimentary metagenomes.</title>
        <authorList>
            <person name="Kawai M."/>
            <person name="Futagami T."/>
            <person name="Toyoda A."/>
            <person name="Takaki Y."/>
            <person name="Nishi S."/>
            <person name="Hori S."/>
            <person name="Arai W."/>
            <person name="Tsubouchi T."/>
            <person name="Morono Y."/>
            <person name="Uchiyama I."/>
            <person name="Ito T."/>
            <person name="Fujiyama A."/>
            <person name="Inagaki F."/>
            <person name="Takami H."/>
        </authorList>
    </citation>
    <scope>NUCLEOTIDE SEQUENCE</scope>
    <source>
        <strain evidence="1">Expedition CK06-06</strain>
    </source>
</reference>